<comment type="caution">
    <text evidence="4">The sequence shown here is derived from an EMBL/GenBank/DDBJ whole genome shotgun (WGS) entry which is preliminary data.</text>
</comment>
<reference evidence="4" key="1">
    <citation type="journal article" date="2023" name="Mol. Phylogenet. Evol.">
        <title>Genome-scale phylogeny and comparative genomics of the fungal order Sordariales.</title>
        <authorList>
            <person name="Hensen N."/>
            <person name="Bonometti L."/>
            <person name="Westerberg I."/>
            <person name="Brannstrom I.O."/>
            <person name="Guillou S."/>
            <person name="Cros-Aarteil S."/>
            <person name="Calhoun S."/>
            <person name="Haridas S."/>
            <person name="Kuo A."/>
            <person name="Mondo S."/>
            <person name="Pangilinan J."/>
            <person name="Riley R."/>
            <person name="LaButti K."/>
            <person name="Andreopoulos B."/>
            <person name="Lipzen A."/>
            <person name="Chen C."/>
            <person name="Yan M."/>
            <person name="Daum C."/>
            <person name="Ng V."/>
            <person name="Clum A."/>
            <person name="Steindorff A."/>
            <person name="Ohm R.A."/>
            <person name="Martin F."/>
            <person name="Silar P."/>
            <person name="Natvig D.O."/>
            <person name="Lalanne C."/>
            <person name="Gautier V."/>
            <person name="Ament-Velasquez S.L."/>
            <person name="Kruys A."/>
            <person name="Hutchinson M.I."/>
            <person name="Powell A.J."/>
            <person name="Barry K."/>
            <person name="Miller A.N."/>
            <person name="Grigoriev I.V."/>
            <person name="Debuchy R."/>
            <person name="Gladieux P."/>
            <person name="Hiltunen Thoren M."/>
            <person name="Johannesson H."/>
        </authorList>
    </citation>
    <scope>NUCLEOTIDE SEQUENCE</scope>
    <source>
        <strain evidence="4">PSN293</strain>
    </source>
</reference>
<feature type="compositionally biased region" description="Low complexity" evidence="1">
    <location>
        <begin position="354"/>
        <end position="363"/>
    </location>
</feature>
<evidence type="ECO:0000313" key="5">
    <source>
        <dbReference type="Proteomes" id="UP001301769"/>
    </source>
</evidence>
<evidence type="ECO:0000313" key="4">
    <source>
        <dbReference type="EMBL" id="KAK4211525.1"/>
    </source>
</evidence>
<evidence type="ECO:0000256" key="3">
    <source>
        <dbReference type="SAM" id="SignalP"/>
    </source>
</evidence>
<organism evidence="4 5">
    <name type="scientific">Rhypophila decipiens</name>
    <dbReference type="NCBI Taxonomy" id="261697"/>
    <lineage>
        <taxon>Eukaryota</taxon>
        <taxon>Fungi</taxon>
        <taxon>Dikarya</taxon>
        <taxon>Ascomycota</taxon>
        <taxon>Pezizomycotina</taxon>
        <taxon>Sordariomycetes</taxon>
        <taxon>Sordariomycetidae</taxon>
        <taxon>Sordariales</taxon>
        <taxon>Naviculisporaceae</taxon>
        <taxon>Rhypophila</taxon>
    </lineage>
</organism>
<keyword evidence="3" id="KW-0732">Signal</keyword>
<dbReference type="Proteomes" id="UP001301769">
    <property type="component" value="Unassembled WGS sequence"/>
</dbReference>
<dbReference type="EMBL" id="MU858147">
    <property type="protein sequence ID" value="KAK4211525.1"/>
    <property type="molecule type" value="Genomic_DNA"/>
</dbReference>
<reference evidence="4" key="2">
    <citation type="submission" date="2023-05" db="EMBL/GenBank/DDBJ databases">
        <authorList>
            <consortium name="Lawrence Berkeley National Laboratory"/>
            <person name="Steindorff A."/>
            <person name="Hensen N."/>
            <person name="Bonometti L."/>
            <person name="Westerberg I."/>
            <person name="Brannstrom I.O."/>
            <person name="Guillou S."/>
            <person name="Cros-Aarteil S."/>
            <person name="Calhoun S."/>
            <person name="Haridas S."/>
            <person name="Kuo A."/>
            <person name="Mondo S."/>
            <person name="Pangilinan J."/>
            <person name="Riley R."/>
            <person name="Labutti K."/>
            <person name="Andreopoulos B."/>
            <person name="Lipzen A."/>
            <person name="Chen C."/>
            <person name="Yanf M."/>
            <person name="Daum C."/>
            <person name="Ng V."/>
            <person name="Clum A."/>
            <person name="Ohm R."/>
            <person name="Martin F."/>
            <person name="Silar P."/>
            <person name="Natvig D."/>
            <person name="Lalanne C."/>
            <person name="Gautier V."/>
            <person name="Ament-Velasquez S.L."/>
            <person name="Kruys A."/>
            <person name="Hutchinson M.I."/>
            <person name="Powell A.J."/>
            <person name="Barry K."/>
            <person name="Miller A.N."/>
            <person name="Grigoriev I.V."/>
            <person name="Debuchy R."/>
            <person name="Gladieux P."/>
            <person name="Thoren M.H."/>
            <person name="Johannesson H."/>
        </authorList>
    </citation>
    <scope>NUCLEOTIDE SEQUENCE</scope>
    <source>
        <strain evidence="4">PSN293</strain>
    </source>
</reference>
<feature type="compositionally biased region" description="Polar residues" evidence="1">
    <location>
        <begin position="71"/>
        <end position="91"/>
    </location>
</feature>
<dbReference type="InterPro" id="IPR028000">
    <property type="entry name" value="Pma1"/>
</dbReference>
<feature type="chain" id="PRO_5043018048" evidence="3">
    <location>
        <begin position="22"/>
        <end position="382"/>
    </location>
</feature>
<accession>A0AAN7B826</accession>
<dbReference type="AlphaFoldDB" id="A0AAN7B826"/>
<protein>
    <submittedName>
        <fullName evidence="4">Uncharacterized protein</fullName>
    </submittedName>
</protein>
<keyword evidence="5" id="KW-1185">Reference proteome</keyword>
<keyword evidence="2" id="KW-1133">Transmembrane helix</keyword>
<evidence type="ECO:0000256" key="2">
    <source>
        <dbReference type="SAM" id="Phobius"/>
    </source>
</evidence>
<name>A0AAN7B826_9PEZI</name>
<feature type="compositionally biased region" description="Polar residues" evidence="1">
    <location>
        <begin position="329"/>
        <end position="345"/>
    </location>
</feature>
<keyword evidence="2" id="KW-0472">Membrane</keyword>
<evidence type="ECO:0000256" key="1">
    <source>
        <dbReference type="SAM" id="MobiDB-lite"/>
    </source>
</evidence>
<dbReference type="Pfam" id="PF14610">
    <property type="entry name" value="Psg1"/>
    <property type="match status" value="1"/>
</dbReference>
<gene>
    <name evidence="4" type="ORF">QBC37DRAFT_426815</name>
</gene>
<proteinExistence type="predicted"/>
<feature type="transmembrane region" description="Helical" evidence="2">
    <location>
        <begin position="263"/>
        <end position="286"/>
    </location>
</feature>
<keyword evidence="2" id="KW-0812">Transmembrane</keyword>
<feature type="region of interest" description="Disordered" evidence="1">
    <location>
        <begin position="302"/>
        <end position="382"/>
    </location>
</feature>
<feature type="signal peptide" evidence="3">
    <location>
        <begin position="1"/>
        <end position="21"/>
    </location>
</feature>
<feature type="region of interest" description="Disordered" evidence="1">
    <location>
        <begin position="71"/>
        <end position="94"/>
    </location>
</feature>
<sequence length="382" mass="40238">MSQQTTLGRLALLLFPLGTFALPGPQIPAGGPGRGGNGNPAPDPVLPWVTVDPIGLATTITPTVFTTSDVRTTANAPPGDLTSTATYTLSPGGTDRPDLASTYTGLAPVATATSTSDKGGSFLACNRGQGTDEPFCLPKRGSILHPGRTYYVTWSPSYFAPPNISIAFQAQYFPADTGGYITDFTTNYFSASVGFYAWTIPIDFLTSSSNHNISSQNISLSLVYEDTETTNPNDIKVLPGPNILVMLESQVPNHAPKGPDKSYAAAIAVPIIVVILLIALGGFCFFKYKKTGLFPVPAFSRKRNSTGGGGGAGYGERQSRAQRVGSGSFGATNDKQGAQANTVGIQLTDRDSWSPTTAASAPSGRNVFREEIQRQEAAAQRR</sequence>